<evidence type="ECO:0000256" key="4">
    <source>
        <dbReference type="ARBA" id="ARBA00023040"/>
    </source>
</evidence>
<feature type="domain" description="G-protein coupled receptors family 3 profile" evidence="10">
    <location>
        <begin position="42"/>
        <end position="303"/>
    </location>
</feature>
<keyword evidence="3 9" id="KW-1133">Transmembrane helix</keyword>
<evidence type="ECO:0000256" key="2">
    <source>
        <dbReference type="ARBA" id="ARBA00022692"/>
    </source>
</evidence>
<dbReference type="InParanoid" id="B3S736"/>
<evidence type="ECO:0000259" key="10">
    <source>
        <dbReference type="PROSITE" id="PS50259"/>
    </source>
</evidence>
<feature type="transmembrane region" description="Helical" evidence="9">
    <location>
        <begin position="151"/>
        <end position="172"/>
    </location>
</feature>
<feature type="transmembrane region" description="Helical" evidence="9">
    <location>
        <begin position="105"/>
        <end position="130"/>
    </location>
</feature>
<dbReference type="PRINTS" id="PR01176">
    <property type="entry name" value="GABABRECEPTR"/>
</dbReference>
<comment type="subcellular location">
    <subcellularLocation>
        <location evidence="1">Membrane</location>
        <topology evidence="1">Multi-pass membrane protein</topology>
    </subcellularLocation>
</comment>
<keyword evidence="4" id="KW-0297">G-protein coupled receptor</keyword>
<evidence type="ECO:0000256" key="7">
    <source>
        <dbReference type="ARBA" id="ARBA00023180"/>
    </source>
</evidence>
<dbReference type="PRINTS" id="PR01177">
    <property type="entry name" value="GABAB1RECPTR"/>
</dbReference>
<keyword evidence="2 9" id="KW-0812">Transmembrane</keyword>
<feature type="transmembrane region" description="Helical" evidence="9">
    <location>
        <begin position="76"/>
        <end position="93"/>
    </location>
</feature>
<evidence type="ECO:0000256" key="8">
    <source>
        <dbReference type="ARBA" id="ARBA00023224"/>
    </source>
</evidence>
<evidence type="ECO:0000313" key="11">
    <source>
        <dbReference type="EMBL" id="EDV21504.1"/>
    </source>
</evidence>
<dbReference type="GO" id="GO:0007214">
    <property type="term" value="P:gamma-aminobutyric acid signaling pathway"/>
    <property type="evidence" value="ECO:0000318"/>
    <property type="project" value="GO_Central"/>
</dbReference>
<accession>B3S736</accession>
<dbReference type="PROSITE" id="PS50259">
    <property type="entry name" value="G_PROTEIN_RECEP_F3_4"/>
    <property type="match status" value="1"/>
</dbReference>
<dbReference type="OrthoDB" id="2150267at2759"/>
<name>B3S736_TRIAD</name>
<feature type="transmembrane region" description="Helical" evidence="9">
    <location>
        <begin position="211"/>
        <end position="235"/>
    </location>
</feature>
<dbReference type="GeneID" id="6757317"/>
<evidence type="ECO:0000256" key="1">
    <source>
        <dbReference type="ARBA" id="ARBA00004141"/>
    </source>
</evidence>
<dbReference type="PhylomeDB" id="B3S736"/>
<keyword evidence="12" id="KW-1185">Reference proteome</keyword>
<keyword evidence="5 9" id="KW-0472">Membrane</keyword>
<dbReference type="CDD" id="cd15047">
    <property type="entry name" value="7tmC_GABA-B-like"/>
    <property type="match status" value="1"/>
</dbReference>
<feature type="transmembrane region" description="Helical" evidence="9">
    <location>
        <begin position="276"/>
        <end position="298"/>
    </location>
</feature>
<dbReference type="GO" id="GO:0004965">
    <property type="term" value="F:G protein-coupled GABA receptor activity"/>
    <property type="evidence" value="ECO:0000318"/>
    <property type="project" value="GO_Central"/>
</dbReference>
<dbReference type="CTD" id="6757317"/>
<proteinExistence type="predicted"/>
<dbReference type="InterPro" id="IPR002455">
    <property type="entry name" value="GPCR3_GABA-B"/>
</dbReference>
<dbReference type="AlphaFoldDB" id="B3S736"/>
<feature type="transmembrane region" description="Helical" evidence="9">
    <location>
        <begin position="247"/>
        <end position="270"/>
    </location>
</feature>
<protein>
    <recommendedName>
        <fullName evidence="10">G-protein coupled receptors family 3 profile domain-containing protein</fullName>
    </recommendedName>
</protein>
<dbReference type="KEGG" id="tad:TRIADDRAFT_30374"/>
<evidence type="ECO:0000256" key="6">
    <source>
        <dbReference type="ARBA" id="ARBA00023170"/>
    </source>
</evidence>
<sequence length="342" mass="38217">MHLYYNHIAVSKSDGHAPAVIIPHAIIAIQISSSAFATIASLCILGICLALICLGFNIVKRKHRFIKMSSPNINNLLTIGCIICYVAIILFGVDTNFMASVNLPIIYAMRVWFLCIGFTIAFGSLFVKTWRVYRIFNNKTGRKIIIRDGSLIRAVMQLVLIDVAILLIWLLVDPYKLKQQTSFVYEPITIAGTSYRGKEIIQYTCTSTHSILWLAVIYSYKGLLMLFGAYLAFATRRVAIEALNDSQYIAVCIYQVTILSMISVAISFITSTNVDLSYMLFSGMSLLCVTSVLCIVFIPKVILNSTNDFILHKSAARPCMSCSRDFIKLLSLHLFNLKNSAN</sequence>
<dbReference type="Pfam" id="PF00003">
    <property type="entry name" value="7tm_3"/>
    <property type="match status" value="1"/>
</dbReference>
<dbReference type="RefSeq" id="XP_002116104.1">
    <property type="nucleotide sequence ID" value="XM_002116068.1"/>
</dbReference>
<evidence type="ECO:0000313" key="12">
    <source>
        <dbReference type="Proteomes" id="UP000009022"/>
    </source>
</evidence>
<evidence type="ECO:0000256" key="3">
    <source>
        <dbReference type="ARBA" id="ARBA00022989"/>
    </source>
</evidence>
<dbReference type="PANTHER" id="PTHR10519:SF74">
    <property type="entry name" value="GAMMA-AMINOBUTYRIC ACID TYPE B RECEPTOR SUBUNIT 2"/>
    <property type="match status" value="1"/>
</dbReference>
<dbReference type="GO" id="GO:0038039">
    <property type="term" value="C:G protein-coupled receptor heterodimeric complex"/>
    <property type="evidence" value="ECO:0000318"/>
    <property type="project" value="GO_Central"/>
</dbReference>
<dbReference type="OMA" id="FEWIKGA"/>
<dbReference type="EMBL" id="DS985253">
    <property type="protein sequence ID" value="EDV21504.1"/>
    <property type="molecule type" value="Genomic_DNA"/>
</dbReference>
<keyword evidence="7" id="KW-0325">Glycoprotein</keyword>
<gene>
    <name evidence="11" type="ORF">TRIADDRAFT_30374</name>
</gene>
<dbReference type="HOGENOM" id="CLU_068760_0_0_1"/>
<feature type="transmembrane region" description="Helical" evidence="9">
    <location>
        <begin position="35"/>
        <end position="56"/>
    </location>
</feature>
<dbReference type="Proteomes" id="UP000009022">
    <property type="component" value="Unassembled WGS sequence"/>
</dbReference>
<reference evidence="11 12" key="1">
    <citation type="journal article" date="2008" name="Nature">
        <title>The Trichoplax genome and the nature of placozoans.</title>
        <authorList>
            <person name="Srivastava M."/>
            <person name="Begovic E."/>
            <person name="Chapman J."/>
            <person name="Putnam N.H."/>
            <person name="Hellsten U."/>
            <person name="Kawashima T."/>
            <person name="Kuo A."/>
            <person name="Mitros T."/>
            <person name="Salamov A."/>
            <person name="Carpenter M.L."/>
            <person name="Signorovitch A.Y."/>
            <person name="Moreno M.A."/>
            <person name="Kamm K."/>
            <person name="Grimwood J."/>
            <person name="Schmutz J."/>
            <person name="Shapiro H."/>
            <person name="Grigoriev I.V."/>
            <person name="Buss L.W."/>
            <person name="Schierwater B."/>
            <person name="Dellaporta S.L."/>
            <person name="Rokhsar D.S."/>
        </authorList>
    </citation>
    <scope>NUCLEOTIDE SEQUENCE [LARGE SCALE GENOMIC DNA]</scope>
    <source>
        <strain evidence="11 12">Grell-BS-1999</strain>
    </source>
</reference>
<evidence type="ECO:0000256" key="5">
    <source>
        <dbReference type="ARBA" id="ARBA00023136"/>
    </source>
</evidence>
<evidence type="ECO:0000256" key="9">
    <source>
        <dbReference type="SAM" id="Phobius"/>
    </source>
</evidence>
<organism evidence="11 12">
    <name type="scientific">Trichoplax adhaerens</name>
    <name type="common">Trichoplax reptans</name>
    <dbReference type="NCBI Taxonomy" id="10228"/>
    <lineage>
        <taxon>Eukaryota</taxon>
        <taxon>Metazoa</taxon>
        <taxon>Placozoa</taxon>
        <taxon>Uniplacotomia</taxon>
        <taxon>Trichoplacea</taxon>
        <taxon>Trichoplacidae</taxon>
        <taxon>Trichoplax</taxon>
    </lineage>
</organism>
<dbReference type="STRING" id="10228.B3S736"/>
<dbReference type="PANTHER" id="PTHR10519">
    <property type="entry name" value="GABA-B RECEPTOR"/>
    <property type="match status" value="1"/>
</dbReference>
<keyword evidence="8" id="KW-0807">Transducer</keyword>
<dbReference type="eggNOG" id="KOG1055">
    <property type="taxonomic scope" value="Eukaryota"/>
</dbReference>
<keyword evidence="6" id="KW-0675">Receptor</keyword>
<dbReference type="InterPro" id="IPR017978">
    <property type="entry name" value="GPCR_3_C"/>
</dbReference>